<proteinExistence type="predicted"/>
<evidence type="ECO:0000313" key="12">
    <source>
        <dbReference type="Proteomes" id="UP001279734"/>
    </source>
</evidence>
<comment type="subcellular location">
    <subcellularLocation>
        <location evidence="8 9">Nucleus</location>
    </subcellularLocation>
</comment>
<keyword evidence="4 9" id="KW-0805">Transcription regulation</keyword>
<evidence type="ECO:0000256" key="8">
    <source>
        <dbReference type="PROSITE-ProRule" id="PRU00071"/>
    </source>
</evidence>
<comment type="function">
    <text evidence="9">Transcription factor that binds specifically to a 5'-AA[AG]G-3' consensus core sequence.</text>
</comment>
<dbReference type="EMBL" id="BSYO01000007">
    <property type="protein sequence ID" value="GMH07940.1"/>
    <property type="molecule type" value="Genomic_DNA"/>
</dbReference>
<dbReference type="GO" id="GO:0003677">
    <property type="term" value="F:DNA binding"/>
    <property type="evidence" value="ECO:0007669"/>
    <property type="project" value="UniProtKB-UniRule"/>
</dbReference>
<dbReference type="PROSITE" id="PS01361">
    <property type="entry name" value="ZF_DOF_1"/>
    <property type="match status" value="1"/>
</dbReference>
<protein>
    <recommendedName>
        <fullName evidence="9">Dof zinc finger protein</fullName>
    </recommendedName>
</protein>
<feature type="domain" description="Dof-type" evidence="10">
    <location>
        <begin position="74"/>
        <end position="128"/>
    </location>
</feature>
<evidence type="ECO:0000256" key="2">
    <source>
        <dbReference type="ARBA" id="ARBA00022771"/>
    </source>
</evidence>
<comment type="caution">
    <text evidence="11">The sequence shown here is derived from an EMBL/GenBank/DDBJ whole genome shotgun (WGS) entry which is preliminary data.</text>
</comment>
<gene>
    <name evidence="11" type="ORF">Nepgr_009780</name>
</gene>
<dbReference type="PANTHER" id="PTHR31992:SF193">
    <property type="entry name" value="DOF ZINC FINGER PROTEIN DOF3.6"/>
    <property type="match status" value="1"/>
</dbReference>
<dbReference type="AlphaFoldDB" id="A0AAD3SB43"/>
<reference evidence="11" key="1">
    <citation type="submission" date="2023-05" db="EMBL/GenBank/DDBJ databases">
        <title>Nepenthes gracilis genome sequencing.</title>
        <authorList>
            <person name="Fukushima K."/>
        </authorList>
    </citation>
    <scope>NUCLEOTIDE SEQUENCE</scope>
    <source>
        <strain evidence="11">SING2019-196</strain>
    </source>
</reference>
<dbReference type="GO" id="GO:0005634">
    <property type="term" value="C:nucleus"/>
    <property type="evidence" value="ECO:0007669"/>
    <property type="project" value="UniProtKB-SubCell"/>
</dbReference>
<accession>A0AAD3SB43</accession>
<dbReference type="InterPro" id="IPR045174">
    <property type="entry name" value="Dof"/>
</dbReference>
<evidence type="ECO:0000256" key="3">
    <source>
        <dbReference type="ARBA" id="ARBA00022833"/>
    </source>
</evidence>
<evidence type="ECO:0000256" key="1">
    <source>
        <dbReference type="ARBA" id="ARBA00022723"/>
    </source>
</evidence>
<keyword evidence="1 9" id="KW-0479">Metal-binding</keyword>
<evidence type="ECO:0000259" key="10">
    <source>
        <dbReference type="PROSITE" id="PS50884"/>
    </source>
</evidence>
<keyword evidence="12" id="KW-1185">Reference proteome</keyword>
<organism evidence="11 12">
    <name type="scientific">Nepenthes gracilis</name>
    <name type="common">Slender pitcher plant</name>
    <dbReference type="NCBI Taxonomy" id="150966"/>
    <lineage>
        <taxon>Eukaryota</taxon>
        <taxon>Viridiplantae</taxon>
        <taxon>Streptophyta</taxon>
        <taxon>Embryophyta</taxon>
        <taxon>Tracheophyta</taxon>
        <taxon>Spermatophyta</taxon>
        <taxon>Magnoliopsida</taxon>
        <taxon>eudicotyledons</taxon>
        <taxon>Gunneridae</taxon>
        <taxon>Pentapetalae</taxon>
        <taxon>Caryophyllales</taxon>
        <taxon>Nepenthaceae</taxon>
        <taxon>Nepenthes</taxon>
    </lineage>
</organism>
<evidence type="ECO:0000313" key="11">
    <source>
        <dbReference type="EMBL" id="GMH07940.1"/>
    </source>
</evidence>
<dbReference type="Pfam" id="PF02701">
    <property type="entry name" value="Zn_ribbon_Dof"/>
    <property type="match status" value="1"/>
</dbReference>
<name>A0AAD3SB43_NEPGR</name>
<keyword evidence="3 9" id="KW-0862">Zinc</keyword>
<dbReference type="GO" id="GO:0008270">
    <property type="term" value="F:zinc ion binding"/>
    <property type="evidence" value="ECO:0007669"/>
    <property type="project" value="UniProtKB-KW"/>
</dbReference>
<keyword evidence="2 8" id="KW-0863">Zinc-finger</keyword>
<dbReference type="GO" id="GO:0003700">
    <property type="term" value="F:DNA-binding transcription factor activity"/>
    <property type="evidence" value="ECO:0007669"/>
    <property type="project" value="UniProtKB-UniRule"/>
</dbReference>
<evidence type="ECO:0000256" key="4">
    <source>
        <dbReference type="ARBA" id="ARBA00023015"/>
    </source>
</evidence>
<evidence type="ECO:0000256" key="5">
    <source>
        <dbReference type="ARBA" id="ARBA00023125"/>
    </source>
</evidence>
<dbReference type="PROSITE" id="PS50884">
    <property type="entry name" value="ZF_DOF_2"/>
    <property type="match status" value="1"/>
</dbReference>
<evidence type="ECO:0000256" key="6">
    <source>
        <dbReference type="ARBA" id="ARBA00023163"/>
    </source>
</evidence>
<sequence>MVFSSVPVYLDPPNWQQQANHQAAIATDSPGLIPAPLSGAAGSSCIQGASGVFRPASLFDRSQLAKLPLPEAGLECPRCESTNTKFCYFNNYNLSQPRHFCKTCRRYWTRGGALRNVPFGGRRRRNNKRNKGTQLKSLVTEGRRGGMISTSNCTASCSSTRTINAHLTSPSPNHLLFLLGNYEGFALQPSASGGNAVVLEHQTCGRSSGHGAITSAGIGQQPPRFPAAQQFPCLSGLEPLSLQPPENEQYEFQHSDRSLEAQNEGLSLSKILLGINGTDQCNWSSGNAWSYLL</sequence>
<evidence type="ECO:0000256" key="9">
    <source>
        <dbReference type="RuleBase" id="RU369094"/>
    </source>
</evidence>
<keyword evidence="6 9" id="KW-0804">Transcription</keyword>
<dbReference type="InterPro" id="IPR003851">
    <property type="entry name" value="Znf_Dof"/>
</dbReference>
<dbReference type="Proteomes" id="UP001279734">
    <property type="component" value="Unassembled WGS sequence"/>
</dbReference>
<keyword evidence="5 8" id="KW-0238">DNA-binding</keyword>
<keyword evidence="7 8" id="KW-0539">Nucleus</keyword>
<dbReference type="PANTHER" id="PTHR31992">
    <property type="entry name" value="DOF ZINC FINGER PROTEIN DOF1.4-RELATED"/>
    <property type="match status" value="1"/>
</dbReference>
<evidence type="ECO:0000256" key="7">
    <source>
        <dbReference type="ARBA" id="ARBA00023242"/>
    </source>
</evidence>